<evidence type="ECO:0008006" key="3">
    <source>
        <dbReference type="Google" id="ProtNLM"/>
    </source>
</evidence>
<evidence type="ECO:0000313" key="1">
    <source>
        <dbReference type="EMBL" id="HHV70747.1"/>
    </source>
</evidence>
<evidence type="ECO:0000313" key="2">
    <source>
        <dbReference type="Proteomes" id="UP000551563"/>
    </source>
</evidence>
<dbReference type="InterPro" id="IPR046348">
    <property type="entry name" value="SIS_dom_sf"/>
</dbReference>
<dbReference type="Gene3D" id="3.40.50.10490">
    <property type="entry name" value="Glucose-6-phosphate isomerase like protein, domain 1"/>
    <property type="match status" value="1"/>
</dbReference>
<organism evidence="1 2">
    <name type="scientific">Brucella intermedia</name>
    <dbReference type="NCBI Taxonomy" id="94625"/>
    <lineage>
        <taxon>Bacteria</taxon>
        <taxon>Pseudomonadati</taxon>
        <taxon>Pseudomonadota</taxon>
        <taxon>Alphaproteobacteria</taxon>
        <taxon>Hyphomicrobiales</taxon>
        <taxon>Brucellaceae</taxon>
        <taxon>Brucella/Ochrobactrum group</taxon>
        <taxon>Brucella</taxon>
    </lineage>
</organism>
<proteinExistence type="predicted"/>
<dbReference type="GO" id="GO:0006096">
    <property type="term" value="P:glycolytic process"/>
    <property type="evidence" value="ECO:0007669"/>
    <property type="project" value="InterPro"/>
</dbReference>
<accession>A0A7V6U2E4</accession>
<comment type="caution">
    <text evidence="1">The sequence shown here is derived from an EMBL/GenBank/DDBJ whole genome shotgun (WGS) entry which is preliminary data.</text>
</comment>
<reference evidence="1 2" key="1">
    <citation type="journal article" date="2020" name="Biotechnol. Biofuels">
        <title>New insights from the biogas microbiome by comprehensive genome-resolved metagenomics of nearly 1600 species originating from multiple anaerobic digesters.</title>
        <authorList>
            <person name="Campanaro S."/>
            <person name="Treu L."/>
            <person name="Rodriguez-R L.M."/>
            <person name="Kovalovszki A."/>
            <person name="Ziels R.M."/>
            <person name="Maus I."/>
            <person name="Zhu X."/>
            <person name="Kougias P.G."/>
            <person name="Basile A."/>
            <person name="Luo G."/>
            <person name="Schluter A."/>
            <person name="Konstantinidis K.T."/>
            <person name="Angelidaki I."/>
        </authorList>
    </citation>
    <scope>NUCLEOTIDE SEQUENCE [LARGE SCALE GENOMIC DNA]</scope>
    <source>
        <strain evidence="1">AS04akNAM_66</strain>
    </source>
</reference>
<gene>
    <name evidence="1" type="ORF">GXX48_24450</name>
</gene>
<dbReference type="InterPro" id="IPR023096">
    <property type="entry name" value="G6P_Isomerase_C"/>
</dbReference>
<name>A0A7V6U2E4_9HYPH</name>
<dbReference type="Gene3D" id="1.10.1390.10">
    <property type="match status" value="1"/>
</dbReference>
<dbReference type="Proteomes" id="UP000551563">
    <property type="component" value="Unassembled WGS sequence"/>
</dbReference>
<dbReference type="GO" id="GO:0006094">
    <property type="term" value="P:gluconeogenesis"/>
    <property type="evidence" value="ECO:0007669"/>
    <property type="project" value="InterPro"/>
</dbReference>
<dbReference type="PROSITE" id="PS51463">
    <property type="entry name" value="P_GLUCOSE_ISOMERASE_3"/>
    <property type="match status" value="1"/>
</dbReference>
<dbReference type="EMBL" id="DUMN01000702">
    <property type="protein sequence ID" value="HHV70747.1"/>
    <property type="molecule type" value="Genomic_DNA"/>
</dbReference>
<protein>
    <recommendedName>
        <fullName evidence="3">Glucose-6-phosphate isomerase</fullName>
    </recommendedName>
</protein>
<dbReference type="Pfam" id="PF00342">
    <property type="entry name" value="PGI"/>
    <property type="match status" value="1"/>
</dbReference>
<dbReference type="SUPFAM" id="SSF53697">
    <property type="entry name" value="SIS domain"/>
    <property type="match status" value="1"/>
</dbReference>
<dbReference type="GO" id="GO:0004347">
    <property type="term" value="F:glucose-6-phosphate isomerase activity"/>
    <property type="evidence" value="ECO:0007669"/>
    <property type="project" value="InterPro"/>
</dbReference>
<sequence>IFGINAFDQWGVELGKELATELLPVVSGEQTSDGRDASTQGLVAHLHARRKA</sequence>
<dbReference type="AlphaFoldDB" id="A0A7V6U2E4"/>
<feature type="non-terminal residue" evidence="1">
    <location>
        <position position="1"/>
    </location>
</feature>
<dbReference type="InterPro" id="IPR001672">
    <property type="entry name" value="G6P_Isomerase"/>
</dbReference>
<dbReference type="GO" id="GO:0097367">
    <property type="term" value="F:carbohydrate derivative binding"/>
    <property type="evidence" value="ECO:0007669"/>
    <property type="project" value="InterPro"/>
</dbReference>